<sequence>MKERWRKWQEALGKLWVKKAGKSAERENISRTMELLYPEGDREKQAESYCRKRWKGMALVLAAGLLLAAVLWLTQSQNGILEDGYLLPRKEQAYEQKMELIPEEGEPETITIQVAPRKLTDGECEKLLEETVKQMEKRILGENRSLEEVRNDLNLVQEIEGTPITVEWELDSYKVLNLDGSIRREAVKEEGSLVELTARLRCGDKEQIYQARARILPPIQSPLEQWQAERDAAVKEADTKSEKEDYQELPDQIGDRTVNWAEKKSTAAGAVLLLTLVCIPFVYTAGDRELKKKLKNRERQLQQDYAGMVSKLLLLLNAGASVRMAWERMIQDYRKKRDRGQGGQRFVYEEMIRTGRELQNGMSEARAYERFGQRCGLVCYLKLGALLEQNLKKGSKGLGELLQAEVLEAFEMRKDLARVRGEEASTKLLFPMILMLLLVMVFILVPAGMSMRM</sequence>
<dbReference type="Proteomes" id="UP000649345">
    <property type="component" value="Unassembled WGS sequence"/>
</dbReference>
<keyword evidence="3" id="KW-1185">Reference proteome</keyword>
<name>A0A923RMX6_9FIRM</name>
<organism evidence="2 3">
    <name type="scientific">Anaerosacchariphilus hominis</name>
    <dbReference type="NCBI Taxonomy" id="2763017"/>
    <lineage>
        <taxon>Bacteria</taxon>
        <taxon>Bacillati</taxon>
        <taxon>Bacillota</taxon>
        <taxon>Clostridia</taxon>
        <taxon>Lachnospirales</taxon>
        <taxon>Lachnospiraceae</taxon>
        <taxon>Anaerosacchariphilus</taxon>
    </lineage>
</organism>
<dbReference type="RefSeq" id="WP_186872576.1">
    <property type="nucleotide sequence ID" value="NZ_JACOOR010000008.1"/>
</dbReference>
<evidence type="ECO:0000313" key="3">
    <source>
        <dbReference type="Proteomes" id="UP000649345"/>
    </source>
</evidence>
<keyword evidence="1" id="KW-0472">Membrane</keyword>
<accession>A0A923RMX6</accession>
<keyword evidence="1" id="KW-0812">Transmembrane</keyword>
<feature type="transmembrane region" description="Helical" evidence="1">
    <location>
        <begin position="428"/>
        <end position="449"/>
    </location>
</feature>
<feature type="transmembrane region" description="Helical" evidence="1">
    <location>
        <begin position="54"/>
        <end position="73"/>
    </location>
</feature>
<protein>
    <submittedName>
        <fullName evidence="2">Secretion protein F</fullName>
    </submittedName>
</protein>
<keyword evidence="1" id="KW-1133">Transmembrane helix</keyword>
<gene>
    <name evidence="2" type="ORF">H8S44_13335</name>
</gene>
<reference evidence="2" key="1">
    <citation type="submission" date="2020-08" db="EMBL/GenBank/DDBJ databases">
        <title>Genome public.</title>
        <authorList>
            <person name="Liu C."/>
            <person name="Sun Q."/>
        </authorList>
    </citation>
    <scope>NUCLEOTIDE SEQUENCE</scope>
    <source>
        <strain evidence="2">NSJ-68</strain>
    </source>
</reference>
<dbReference type="EMBL" id="JACOOR010000008">
    <property type="protein sequence ID" value="MBC5660744.1"/>
    <property type="molecule type" value="Genomic_DNA"/>
</dbReference>
<evidence type="ECO:0000256" key="1">
    <source>
        <dbReference type="SAM" id="Phobius"/>
    </source>
</evidence>
<evidence type="ECO:0000313" key="2">
    <source>
        <dbReference type="EMBL" id="MBC5660744.1"/>
    </source>
</evidence>
<dbReference type="AlphaFoldDB" id="A0A923RMX6"/>
<comment type="caution">
    <text evidence="2">The sequence shown here is derived from an EMBL/GenBank/DDBJ whole genome shotgun (WGS) entry which is preliminary data.</text>
</comment>
<proteinExistence type="predicted"/>
<feature type="transmembrane region" description="Helical" evidence="1">
    <location>
        <begin position="266"/>
        <end position="285"/>
    </location>
</feature>